<dbReference type="RefSeq" id="WP_055285938.1">
    <property type="nucleotide sequence ID" value="NZ_CABIXW010000001.1"/>
</dbReference>
<evidence type="ECO:0000259" key="1">
    <source>
        <dbReference type="SMART" id="SM00507"/>
    </source>
</evidence>
<dbReference type="Pfam" id="PF01844">
    <property type="entry name" value="HNH"/>
    <property type="match status" value="1"/>
</dbReference>
<evidence type="ECO:0000313" key="3">
    <source>
        <dbReference type="Proteomes" id="UP000095780"/>
    </source>
</evidence>
<dbReference type="EMBL" id="CZBV01000001">
    <property type="protein sequence ID" value="CUQ80402.1"/>
    <property type="molecule type" value="Genomic_DNA"/>
</dbReference>
<keyword evidence="2" id="KW-0540">Nuclease</keyword>
<dbReference type="InterPro" id="IPR003615">
    <property type="entry name" value="HNH_nuc"/>
</dbReference>
<protein>
    <submittedName>
        <fullName evidence="2">HNH endonuclease</fullName>
    </submittedName>
</protein>
<evidence type="ECO:0000313" key="2">
    <source>
        <dbReference type="EMBL" id="CUQ80402.1"/>
    </source>
</evidence>
<dbReference type="InterPro" id="IPR002711">
    <property type="entry name" value="HNH"/>
</dbReference>
<dbReference type="AlphaFoldDB" id="A0A174Z364"/>
<dbReference type="GO" id="GO:0003676">
    <property type="term" value="F:nucleic acid binding"/>
    <property type="evidence" value="ECO:0007669"/>
    <property type="project" value="InterPro"/>
</dbReference>
<proteinExistence type="predicted"/>
<feature type="domain" description="HNH nuclease" evidence="1">
    <location>
        <begin position="11"/>
        <end position="74"/>
    </location>
</feature>
<name>A0A174Z364_9FIRM</name>
<dbReference type="Proteomes" id="UP000095780">
    <property type="component" value="Unassembled WGS sequence"/>
</dbReference>
<keyword evidence="2" id="KW-0378">Hydrolase</keyword>
<dbReference type="SMART" id="SM00507">
    <property type="entry name" value="HNHc"/>
    <property type="match status" value="1"/>
</dbReference>
<accession>A0A174Z364</accession>
<reference evidence="2 3" key="1">
    <citation type="submission" date="2015-09" db="EMBL/GenBank/DDBJ databases">
        <authorList>
            <consortium name="Pathogen Informatics"/>
        </authorList>
    </citation>
    <scope>NUCLEOTIDE SEQUENCE [LARGE SCALE GENOMIC DNA]</scope>
    <source>
        <strain evidence="2 3">2789STDY5834878</strain>
    </source>
</reference>
<keyword evidence="2" id="KW-0255">Endonuclease</keyword>
<dbReference type="CDD" id="cd00085">
    <property type="entry name" value="HNHc"/>
    <property type="match status" value="1"/>
</dbReference>
<organism evidence="2 3">
    <name type="scientific">Lachnospira eligens</name>
    <dbReference type="NCBI Taxonomy" id="39485"/>
    <lineage>
        <taxon>Bacteria</taxon>
        <taxon>Bacillati</taxon>
        <taxon>Bacillota</taxon>
        <taxon>Clostridia</taxon>
        <taxon>Lachnospirales</taxon>
        <taxon>Lachnospiraceae</taxon>
        <taxon>Lachnospira</taxon>
    </lineage>
</organism>
<gene>
    <name evidence="2" type="ORF">ERS852492_00493</name>
</gene>
<sequence>MAEGRKAISKAMRQQVHDSLNGHCGYCGCKITIKEMQVDHIEAVYLHEKELKAGKAQEINSIENYMPACRACNFYKSTMSVEKFRKQLETLPERLEKVFIYRLAKKYGIVKENCGKVKFYFENVKTGGENEANE</sequence>
<dbReference type="GO" id="GO:0004519">
    <property type="term" value="F:endonuclease activity"/>
    <property type="evidence" value="ECO:0007669"/>
    <property type="project" value="UniProtKB-KW"/>
</dbReference>
<dbReference type="Gene3D" id="1.10.30.50">
    <property type="match status" value="1"/>
</dbReference>
<dbReference type="GO" id="GO:0008270">
    <property type="term" value="F:zinc ion binding"/>
    <property type="evidence" value="ECO:0007669"/>
    <property type="project" value="InterPro"/>
</dbReference>